<dbReference type="CDD" id="cd16913">
    <property type="entry name" value="YkuD_like"/>
    <property type="match status" value="1"/>
</dbReference>
<keyword evidence="11" id="KW-1185">Reference proteome</keyword>
<feature type="active site" description="Nucleophile" evidence="6">
    <location>
        <position position="190"/>
    </location>
</feature>
<keyword evidence="10" id="KW-0449">Lipoprotein</keyword>
<dbReference type="RefSeq" id="WP_205002912.1">
    <property type="nucleotide sequence ID" value="NZ_JAFBER010000005.1"/>
</dbReference>
<dbReference type="EMBL" id="JAFBER010000005">
    <property type="protein sequence ID" value="MBM7644965.1"/>
    <property type="molecule type" value="Genomic_DNA"/>
</dbReference>
<accession>A0ABS2PZ22</accession>
<dbReference type="PROSITE" id="PS51257">
    <property type="entry name" value="PROKAR_LIPOPROTEIN"/>
    <property type="match status" value="1"/>
</dbReference>
<comment type="pathway">
    <text evidence="1 6">Cell wall biogenesis; peptidoglycan biosynthesis.</text>
</comment>
<feature type="compositionally biased region" description="Basic and acidic residues" evidence="7">
    <location>
        <begin position="36"/>
        <end position="51"/>
    </location>
</feature>
<evidence type="ECO:0000256" key="6">
    <source>
        <dbReference type="PROSITE-ProRule" id="PRU01373"/>
    </source>
</evidence>
<evidence type="ECO:0000313" key="10">
    <source>
        <dbReference type="EMBL" id="MBM7644965.1"/>
    </source>
</evidence>
<keyword evidence="8" id="KW-0732">Signal</keyword>
<comment type="caution">
    <text evidence="10">The sequence shown here is derived from an EMBL/GenBank/DDBJ whole genome shotgun (WGS) entry which is preliminary data.</text>
</comment>
<proteinExistence type="predicted"/>
<dbReference type="PROSITE" id="PS52029">
    <property type="entry name" value="LD_TPASE"/>
    <property type="match status" value="1"/>
</dbReference>
<dbReference type="Proteomes" id="UP000808914">
    <property type="component" value="Unassembled WGS sequence"/>
</dbReference>
<sequence>MMKWRKYVCLLLALSILAVITAGCSESASGSASAPKAHDKTDQHHEKDTTAKQKTGNSNHQKSEKPKTIDWNAPSGGPYPKLKKGQDIWLDVSKKDQKVYVKDGDKTIYTMIASTGLDKNPDTTTPTGTFHIQAERGEWFYSPKYKEGAKYWVSWKNHGEFLFHSVPMDKNQHVITADAKKLGQKDSHGCIHLTVPDAKWIYDNIPYNTKVVIR</sequence>
<dbReference type="InterPro" id="IPR038063">
    <property type="entry name" value="Transpep_catalytic_dom"/>
</dbReference>
<protein>
    <submittedName>
        <fullName evidence="10">Lipoprotein-anchoring transpeptidase ErfK/SrfK</fullName>
    </submittedName>
</protein>
<feature type="domain" description="L,D-TPase catalytic" evidence="9">
    <location>
        <begin position="88"/>
        <end position="214"/>
    </location>
</feature>
<evidence type="ECO:0000256" key="4">
    <source>
        <dbReference type="ARBA" id="ARBA00022984"/>
    </source>
</evidence>
<dbReference type="InterPro" id="IPR050979">
    <property type="entry name" value="LD-transpeptidase"/>
</dbReference>
<evidence type="ECO:0000256" key="7">
    <source>
        <dbReference type="SAM" id="MobiDB-lite"/>
    </source>
</evidence>
<dbReference type="PANTHER" id="PTHR30582">
    <property type="entry name" value="L,D-TRANSPEPTIDASE"/>
    <property type="match status" value="1"/>
</dbReference>
<evidence type="ECO:0000256" key="1">
    <source>
        <dbReference type="ARBA" id="ARBA00004752"/>
    </source>
</evidence>
<evidence type="ECO:0000256" key="8">
    <source>
        <dbReference type="SAM" id="SignalP"/>
    </source>
</evidence>
<evidence type="ECO:0000256" key="2">
    <source>
        <dbReference type="ARBA" id="ARBA00022679"/>
    </source>
</evidence>
<keyword evidence="4 6" id="KW-0573">Peptidoglycan synthesis</keyword>
<name>A0ABS2PZ22_9BACL</name>
<evidence type="ECO:0000313" key="11">
    <source>
        <dbReference type="Proteomes" id="UP000808914"/>
    </source>
</evidence>
<dbReference type="Pfam" id="PF03734">
    <property type="entry name" value="YkuD"/>
    <property type="match status" value="1"/>
</dbReference>
<feature type="active site" description="Proton donor/acceptor" evidence="6">
    <location>
        <position position="164"/>
    </location>
</feature>
<feature type="region of interest" description="Disordered" evidence="7">
    <location>
        <begin position="28"/>
        <end position="82"/>
    </location>
</feature>
<feature type="signal peptide" evidence="8">
    <location>
        <begin position="1"/>
        <end position="21"/>
    </location>
</feature>
<keyword evidence="2" id="KW-0808">Transferase</keyword>
<keyword evidence="5 6" id="KW-0961">Cell wall biogenesis/degradation</keyword>
<feature type="chain" id="PRO_5045560373" evidence="8">
    <location>
        <begin position="22"/>
        <end position="214"/>
    </location>
</feature>
<dbReference type="SUPFAM" id="SSF141523">
    <property type="entry name" value="L,D-transpeptidase catalytic domain-like"/>
    <property type="match status" value="1"/>
</dbReference>
<keyword evidence="3 6" id="KW-0133">Cell shape</keyword>
<dbReference type="InterPro" id="IPR005490">
    <property type="entry name" value="LD_TPept_cat_dom"/>
</dbReference>
<evidence type="ECO:0000259" key="9">
    <source>
        <dbReference type="PROSITE" id="PS52029"/>
    </source>
</evidence>
<evidence type="ECO:0000256" key="5">
    <source>
        <dbReference type="ARBA" id="ARBA00023316"/>
    </source>
</evidence>
<evidence type="ECO:0000256" key="3">
    <source>
        <dbReference type="ARBA" id="ARBA00022960"/>
    </source>
</evidence>
<dbReference type="Gene3D" id="2.40.440.10">
    <property type="entry name" value="L,D-transpeptidase catalytic domain-like"/>
    <property type="match status" value="1"/>
</dbReference>
<organism evidence="10 11">
    <name type="scientific">Scopulibacillus daqui</name>
    <dbReference type="NCBI Taxonomy" id="1469162"/>
    <lineage>
        <taxon>Bacteria</taxon>
        <taxon>Bacillati</taxon>
        <taxon>Bacillota</taxon>
        <taxon>Bacilli</taxon>
        <taxon>Bacillales</taxon>
        <taxon>Sporolactobacillaceae</taxon>
        <taxon>Scopulibacillus</taxon>
    </lineage>
</organism>
<reference evidence="10 11" key="1">
    <citation type="submission" date="2021-01" db="EMBL/GenBank/DDBJ databases">
        <title>Genomic Encyclopedia of Type Strains, Phase IV (KMG-IV): sequencing the most valuable type-strain genomes for metagenomic binning, comparative biology and taxonomic classification.</title>
        <authorList>
            <person name="Goeker M."/>
        </authorList>
    </citation>
    <scope>NUCLEOTIDE SEQUENCE [LARGE SCALE GENOMIC DNA]</scope>
    <source>
        <strain evidence="10 11">DSM 28236</strain>
    </source>
</reference>
<gene>
    <name evidence="10" type="ORF">JOD45_001174</name>
</gene>
<dbReference type="PANTHER" id="PTHR30582:SF2">
    <property type="entry name" value="L,D-TRANSPEPTIDASE YCIB-RELATED"/>
    <property type="match status" value="1"/>
</dbReference>